<feature type="chain" id="PRO_5010980825" evidence="1">
    <location>
        <begin position="19"/>
        <end position="368"/>
    </location>
</feature>
<name>T1FPK5_HELRO</name>
<dbReference type="CTD" id="20210752"/>
<dbReference type="HOGENOM" id="CLU_752888_0_0_1"/>
<dbReference type="Proteomes" id="UP000015101">
    <property type="component" value="Unassembled WGS sequence"/>
</dbReference>
<evidence type="ECO:0000256" key="1">
    <source>
        <dbReference type="SAM" id="SignalP"/>
    </source>
</evidence>
<gene>
    <name evidence="3" type="primary">20210752</name>
    <name evidence="2" type="ORF">HELRODRAFT_188032</name>
</gene>
<dbReference type="InParanoid" id="T1FPK5"/>
<proteinExistence type="predicted"/>
<dbReference type="AlphaFoldDB" id="T1FPK5"/>
<evidence type="ECO:0000313" key="3">
    <source>
        <dbReference type="EnsemblMetazoa" id="HelroP188032"/>
    </source>
</evidence>
<keyword evidence="4" id="KW-1185">Reference proteome</keyword>
<dbReference type="RefSeq" id="XP_009009624.1">
    <property type="nucleotide sequence ID" value="XM_009011376.1"/>
</dbReference>
<evidence type="ECO:0000313" key="2">
    <source>
        <dbReference type="EMBL" id="ESO12904.1"/>
    </source>
</evidence>
<dbReference type="KEGG" id="hro:HELRODRAFT_188032"/>
<reference evidence="3" key="3">
    <citation type="submission" date="2015-06" db="UniProtKB">
        <authorList>
            <consortium name="EnsemblMetazoa"/>
        </authorList>
    </citation>
    <scope>IDENTIFICATION</scope>
</reference>
<sequence>MKNFVPSVIIFLWWCVNASKNELESKNYAIIQPRFGNIVVNQSQKFNCTLTKWYKGNFSIQNMSFIVGLSDRRQSYTFSHPDVTVLSNETAEVVIPGRIFSFQTENAYIYCNMPDTSHRQLLGRLAQFWVHDVPGKPPSPVCRLNKLQYVCCYWPRFLDANMYLESRTRDYFKRFHLDFLLNRTRDALVEKMCSNVYRSCAFRIVNGSVADNYTRLNLNKYDENCQEEFHERTFVERYHEMNGKNKKYDYVDYAREIKNINFDLRYAHAEEPLVQFQDEEFCSSINVSANVSIFHSDHHKKSDDVCFMLSDLIVCEEIEWIKAEPTSNFPMPSPTAFHWSRPYSASHSNVPFAYFITLRNNFDEVGGG</sequence>
<dbReference type="EMBL" id="AMQM01000258">
    <property type="status" value="NOT_ANNOTATED_CDS"/>
    <property type="molecule type" value="Genomic_DNA"/>
</dbReference>
<organism evidence="3 4">
    <name type="scientific">Helobdella robusta</name>
    <name type="common">Californian leech</name>
    <dbReference type="NCBI Taxonomy" id="6412"/>
    <lineage>
        <taxon>Eukaryota</taxon>
        <taxon>Metazoa</taxon>
        <taxon>Spiralia</taxon>
        <taxon>Lophotrochozoa</taxon>
        <taxon>Annelida</taxon>
        <taxon>Clitellata</taxon>
        <taxon>Hirudinea</taxon>
        <taxon>Rhynchobdellida</taxon>
        <taxon>Glossiphoniidae</taxon>
        <taxon>Helobdella</taxon>
    </lineage>
</organism>
<protein>
    <submittedName>
        <fullName evidence="2 3">Uncharacterized protein</fullName>
    </submittedName>
</protein>
<dbReference type="GeneID" id="20210752"/>
<reference evidence="2 4" key="2">
    <citation type="journal article" date="2013" name="Nature">
        <title>Insights into bilaterian evolution from three spiralian genomes.</title>
        <authorList>
            <person name="Simakov O."/>
            <person name="Marletaz F."/>
            <person name="Cho S.J."/>
            <person name="Edsinger-Gonzales E."/>
            <person name="Havlak P."/>
            <person name="Hellsten U."/>
            <person name="Kuo D.H."/>
            <person name="Larsson T."/>
            <person name="Lv J."/>
            <person name="Arendt D."/>
            <person name="Savage R."/>
            <person name="Osoegawa K."/>
            <person name="de Jong P."/>
            <person name="Grimwood J."/>
            <person name="Chapman J.A."/>
            <person name="Shapiro H."/>
            <person name="Aerts A."/>
            <person name="Otillar R.P."/>
            <person name="Terry A.Y."/>
            <person name="Boore J.L."/>
            <person name="Grigoriev I.V."/>
            <person name="Lindberg D.R."/>
            <person name="Seaver E.C."/>
            <person name="Weisblat D.A."/>
            <person name="Putnam N.H."/>
            <person name="Rokhsar D.S."/>
        </authorList>
    </citation>
    <scope>NUCLEOTIDE SEQUENCE</scope>
</reference>
<accession>T1FPK5</accession>
<keyword evidence="1" id="KW-0732">Signal</keyword>
<reference evidence="4" key="1">
    <citation type="submission" date="2012-12" db="EMBL/GenBank/DDBJ databases">
        <authorList>
            <person name="Hellsten U."/>
            <person name="Grimwood J."/>
            <person name="Chapman J.A."/>
            <person name="Shapiro H."/>
            <person name="Aerts A."/>
            <person name="Otillar R.P."/>
            <person name="Terry A.Y."/>
            <person name="Boore J.L."/>
            <person name="Simakov O."/>
            <person name="Marletaz F."/>
            <person name="Cho S.-J."/>
            <person name="Edsinger-Gonzales E."/>
            <person name="Havlak P."/>
            <person name="Kuo D.-H."/>
            <person name="Larsson T."/>
            <person name="Lv J."/>
            <person name="Arendt D."/>
            <person name="Savage R."/>
            <person name="Osoegawa K."/>
            <person name="de Jong P."/>
            <person name="Lindberg D.R."/>
            <person name="Seaver E.C."/>
            <person name="Weisblat D.A."/>
            <person name="Putnam N.H."/>
            <person name="Grigoriev I.V."/>
            <person name="Rokhsar D.S."/>
        </authorList>
    </citation>
    <scope>NUCLEOTIDE SEQUENCE</scope>
</reference>
<dbReference type="EnsemblMetazoa" id="HelroT188032">
    <property type="protein sequence ID" value="HelroP188032"/>
    <property type="gene ID" value="HelroG188032"/>
</dbReference>
<evidence type="ECO:0000313" key="4">
    <source>
        <dbReference type="Proteomes" id="UP000015101"/>
    </source>
</evidence>
<feature type="signal peptide" evidence="1">
    <location>
        <begin position="1"/>
        <end position="18"/>
    </location>
</feature>
<dbReference type="EMBL" id="KB095811">
    <property type="protein sequence ID" value="ESO12904.1"/>
    <property type="molecule type" value="Genomic_DNA"/>
</dbReference>